<dbReference type="Proteomes" id="UP001154114">
    <property type="component" value="Chromosome 28"/>
</dbReference>
<protein>
    <submittedName>
        <fullName evidence="1">Uncharacterized protein</fullName>
    </submittedName>
</protein>
<sequence length="109" mass="12263">MPDSYRLKPPECFSVPFCQEPGGNAFANYRDIVHQPVLTQVHSLLFFGRQSDTTGERSGAGPTFLRAFRNTEAVILISKTHTTFKKSQSVRAVGIELETFDLTVLRSYH</sequence>
<evidence type="ECO:0000313" key="2">
    <source>
        <dbReference type="Proteomes" id="UP001154114"/>
    </source>
</evidence>
<keyword evidence="2" id="KW-1185">Reference proteome</keyword>
<evidence type="ECO:0000313" key="1">
    <source>
        <dbReference type="EMBL" id="CAD0206421.1"/>
    </source>
</evidence>
<accession>A0A9N8KYL7</accession>
<proteinExistence type="predicted"/>
<dbReference type="AlphaFoldDB" id="A0A9N8KYL7"/>
<reference evidence="1" key="1">
    <citation type="submission" date="2021-12" db="EMBL/GenBank/DDBJ databases">
        <authorList>
            <person name="King R."/>
        </authorList>
    </citation>
    <scope>NUCLEOTIDE SEQUENCE</scope>
</reference>
<dbReference type="OrthoDB" id="7508695at2759"/>
<organism evidence="1 2">
    <name type="scientific">Chrysodeixis includens</name>
    <name type="common">Soybean looper</name>
    <name type="synonym">Pseudoplusia includens</name>
    <dbReference type="NCBI Taxonomy" id="689277"/>
    <lineage>
        <taxon>Eukaryota</taxon>
        <taxon>Metazoa</taxon>
        <taxon>Ecdysozoa</taxon>
        <taxon>Arthropoda</taxon>
        <taxon>Hexapoda</taxon>
        <taxon>Insecta</taxon>
        <taxon>Pterygota</taxon>
        <taxon>Neoptera</taxon>
        <taxon>Endopterygota</taxon>
        <taxon>Lepidoptera</taxon>
        <taxon>Glossata</taxon>
        <taxon>Ditrysia</taxon>
        <taxon>Noctuoidea</taxon>
        <taxon>Noctuidae</taxon>
        <taxon>Plusiinae</taxon>
        <taxon>Chrysodeixis</taxon>
    </lineage>
</organism>
<dbReference type="EMBL" id="LR824031">
    <property type="protein sequence ID" value="CAD0206421.1"/>
    <property type="molecule type" value="Genomic_DNA"/>
</dbReference>
<name>A0A9N8KYL7_CHRIL</name>
<gene>
    <name evidence="1" type="ORF">CINC_LOCUS8714</name>
</gene>